<dbReference type="Pfam" id="PF13718">
    <property type="entry name" value="GNAT_acetyltr_2"/>
    <property type="match status" value="1"/>
</dbReference>
<keyword evidence="8 9" id="KW-0012">Acyltransferase</keyword>
<dbReference type="RefSeq" id="WP_047250536.1">
    <property type="nucleotide sequence ID" value="NZ_CP011367.1"/>
</dbReference>
<dbReference type="GO" id="GO:0002101">
    <property type="term" value="P:tRNA wobble cytosine modification"/>
    <property type="evidence" value="ECO:0007669"/>
    <property type="project" value="UniProtKB-UniRule"/>
</dbReference>
<feature type="binding site" evidence="9">
    <location>
        <begin position="436"/>
        <end position="438"/>
    </location>
    <ligand>
        <name>acetyl-CoA</name>
        <dbReference type="ChEBI" id="CHEBI:57288"/>
    </ligand>
</feature>
<dbReference type="InterPro" id="IPR007807">
    <property type="entry name" value="TcmA/NAT10_helicase"/>
</dbReference>
<dbReference type="SMART" id="SM00382">
    <property type="entry name" value="AAA"/>
    <property type="match status" value="1"/>
</dbReference>
<dbReference type="EC" id="2.3.1.193" evidence="9"/>
<dbReference type="GO" id="GO:0051391">
    <property type="term" value="P:tRNA acetylation"/>
    <property type="evidence" value="ECO:0007669"/>
    <property type="project" value="UniProtKB-UniRule"/>
</dbReference>
<dbReference type="Pfam" id="PF08351">
    <property type="entry name" value="TmcA_N"/>
    <property type="match status" value="1"/>
</dbReference>
<dbReference type="SUPFAM" id="SSF55729">
    <property type="entry name" value="Acyl-CoA N-acyltransferases (Nat)"/>
    <property type="match status" value="1"/>
</dbReference>
<keyword evidence="7 9" id="KW-0694">RNA-binding</keyword>
<name>A0A0G3G0P7_9GAMM</name>
<evidence type="ECO:0000256" key="7">
    <source>
        <dbReference type="ARBA" id="ARBA00022884"/>
    </source>
</evidence>
<evidence type="ECO:0000256" key="4">
    <source>
        <dbReference type="ARBA" id="ARBA00022694"/>
    </source>
</evidence>
<feature type="domain" description="N-acetyltransferase" evidence="10">
    <location>
        <begin position="330"/>
        <end position="512"/>
    </location>
</feature>
<dbReference type="GO" id="GO:0005524">
    <property type="term" value="F:ATP binding"/>
    <property type="evidence" value="ECO:0007669"/>
    <property type="project" value="UniProtKB-UniRule"/>
</dbReference>
<comment type="catalytic activity">
    <reaction evidence="9">
        <text>cytidine(34) in elongator tRNA(Met) + acetyl-CoA + ATP + H2O = N(4)-acetylcytidine(34) in elongator tRNA(Met) + ADP + phosphate + CoA + H(+)</text>
        <dbReference type="Rhea" id="RHEA:43788"/>
        <dbReference type="Rhea" id="RHEA-COMP:10693"/>
        <dbReference type="Rhea" id="RHEA-COMP:10694"/>
        <dbReference type="ChEBI" id="CHEBI:15377"/>
        <dbReference type="ChEBI" id="CHEBI:15378"/>
        <dbReference type="ChEBI" id="CHEBI:30616"/>
        <dbReference type="ChEBI" id="CHEBI:43474"/>
        <dbReference type="ChEBI" id="CHEBI:57287"/>
        <dbReference type="ChEBI" id="CHEBI:57288"/>
        <dbReference type="ChEBI" id="CHEBI:74900"/>
        <dbReference type="ChEBI" id="CHEBI:82748"/>
        <dbReference type="ChEBI" id="CHEBI:456216"/>
        <dbReference type="EC" id="2.3.1.193"/>
    </reaction>
</comment>
<dbReference type="KEGG" id="tvr:TVD_00660"/>
<evidence type="ECO:0000256" key="9">
    <source>
        <dbReference type="HAMAP-Rule" id="MF_01886"/>
    </source>
</evidence>
<evidence type="ECO:0000256" key="5">
    <source>
        <dbReference type="ARBA" id="ARBA00022741"/>
    </source>
</evidence>
<dbReference type="InterPro" id="IPR027417">
    <property type="entry name" value="P-loop_NTPase"/>
</dbReference>
<feature type="binding site" evidence="9">
    <location>
        <position position="483"/>
    </location>
    <ligand>
        <name>acetyl-CoA</name>
        <dbReference type="ChEBI" id="CHEBI:57288"/>
    </ligand>
</feature>
<evidence type="ECO:0000256" key="6">
    <source>
        <dbReference type="ARBA" id="ARBA00022840"/>
    </source>
</evidence>
<dbReference type="HAMAP" id="MF_01886">
    <property type="entry name" value="tRNA_acetyltr_TmcA"/>
    <property type="match status" value="1"/>
</dbReference>
<gene>
    <name evidence="9" type="primary">tmcA</name>
    <name evidence="11" type="ORF">TVD_00660</name>
</gene>
<evidence type="ECO:0000256" key="1">
    <source>
        <dbReference type="ARBA" id="ARBA00022490"/>
    </source>
</evidence>
<comment type="caution">
    <text evidence="9">Lacks conserved residue(s) required for the propagation of feature annotation.</text>
</comment>
<dbReference type="STRING" id="106634.TVD_00660"/>
<accession>A0A0G3G0P7</accession>
<dbReference type="InterPro" id="IPR003593">
    <property type="entry name" value="AAA+_ATPase"/>
</dbReference>
<keyword evidence="5 9" id="KW-0547">Nucleotide-binding</keyword>
<feature type="binding site" evidence="9">
    <location>
        <position position="294"/>
    </location>
    <ligand>
        <name>ATP</name>
        <dbReference type="ChEBI" id="CHEBI:30616"/>
    </ligand>
</feature>
<dbReference type="GO" id="GO:0000049">
    <property type="term" value="F:tRNA binding"/>
    <property type="evidence" value="ECO:0007669"/>
    <property type="project" value="UniProtKB-UniRule"/>
</dbReference>
<dbReference type="GO" id="GO:0051392">
    <property type="term" value="F:tRNA cytidine N4-acetyltransferase activity"/>
    <property type="evidence" value="ECO:0007669"/>
    <property type="project" value="UniProtKB-UniRule"/>
</dbReference>
<dbReference type="Gene3D" id="1.20.120.890">
    <property type="entry name" value="tRNA(Met) cytidine acetyltransferase, tail domain"/>
    <property type="match status" value="1"/>
</dbReference>
<dbReference type="AlphaFoldDB" id="A0A0G3G0P7"/>
<dbReference type="PANTHER" id="PTHR10925:SF5">
    <property type="entry name" value="RNA CYTIDINE ACETYLTRANSFERASE"/>
    <property type="match status" value="1"/>
</dbReference>
<evidence type="ECO:0000259" key="10">
    <source>
        <dbReference type="PROSITE" id="PS51186"/>
    </source>
</evidence>
<dbReference type="Proteomes" id="UP000064201">
    <property type="component" value="Chromosome"/>
</dbReference>
<dbReference type="EMBL" id="CP011367">
    <property type="protein sequence ID" value="AKJ93964.1"/>
    <property type="molecule type" value="Genomic_DNA"/>
</dbReference>
<dbReference type="InterPro" id="IPR038321">
    <property type="entry name" value="TmcA_C_sf"/>
</dbReference>
<dbReference type="OrthoDB" id="5578851at2"/>
<dbReference type="InterPro" id="IPR016181">
    <property type="entry name" value="Acyl_CoA_acyltransferase"/>
</dbReference>
<keyword evidence="6 9" id="KW-0067">ATP-binding</keyword>
<dbReference type="GO" id="GO:0005737">
    <property type="term" value="C:cytoplasm"/>
    <property type="evidence" value="ECO:0007669"/>
    <property type="project" value="UniProtKB-SubCell"/>
</dbReference>
<dbReference type="PANTHER" id="PTHR10925">
    <property type="entry name" value="N-ACETYLTRANSFERASE 10"/>
    <property type="match status" value="1"/>
</dbReference>
<keyword evidence="12" id="KW-1185">Reference proteome</keyword>
<feature type="binding site" evidence="9">
    <location>
        <position position="141"/>
    </location>
    <ligand>
        <name>ATP</name>
        <dbReference type="ChEBI" id="CHEBI:30616"/>
    </ligand>
</feature>
<dbReference type="Pfam" id="PF05127">
    <property type="entry name" value="NAT10_TcmA_helicase"/>
    <property type="match status" value="1"/>
</dbReference>
<dbReference type="InterPro" id="IPR032672">
    <property type="entry name" value="TmcA/NAT10/Kre33"/>
</dbReference>
<keyword evidence="4 9" id="KW-0819">tRNA processing</keyword>
<reference evidence="11 12" key="1">
    <citation type="submission" date="2015-04" db="EMBL/GenBank/DDBJ databases">
        <title>Complete Sequence for the Genome of the Thioalkalivibrio versutus D301.</title>
        <authorList>
            <person name="Mu T."/>
            <person name="Zhou J."/>
            <person name="Xu X."/>
        </authorList>
    </citation>
    <scope>NUCLEOTIDE SEQUENCE [LARGE SCALE GENOMIC DNA]</scope>
    <source>
        <strain evidence="11 12">D301</strain>
    </source>
</reference>
<dbReference type="Gene3D" id="3.40.50.11040">
    <property type="match status" value="1"/>
</dbReference>
<dbReference type="GO" id="GO:1990883">
    <property type="term" value="F:18S rRNA cytidine N-acetyltransferase activity"/>
    <property type="evidence" value="ECO:0007669"/>
    <property type="project" value="TreeGrafter"/>
</dbReference>
<dbReference type="PROSITE" id="PS51186">
    <property type="entry name" value="GNAT"/>
    <property type="match status" value="1"/>
</dbReference>
<keyword evidence="1 9" id="KW-0963">Cytoplasm</keyword>
<dbReference type="GO" id="GO:1904812">
    <property type="term" value="P:rRNA acetylation involved in maturation of SSU-rRNA"/>
    <property type="evidence" value="ECO:0007669"/>
    <property type="project" value="TreeGrafter"/>
</dbReference>
<comment type="function">
    <text evidence="9">Catalyzes the formation of N(4)-acetylcytidine (ac(4)C) at the wobble position of tRNA(Met), by using acetyl-CoA as an acetyl donor and ATP (or GTP).</text>
</comment>
<evidence type="ECO:0000256" key="2">
    <source>
        <dbReference type="ARBA" id="ARBA00022555"/>
    </source>
</evidence>
<dbReference type="InterPro" id="IPR000182">
    <property type="entry name" value="GNAT_dom"/>
</dbReference>
<evidence type="ECO:0000256" key="3">
    <source>
        <dbReference type="ARBA" id="ARBA00022679"/>
    </source>
</evidence>
<dbReference type="PATRIC" id="fig|106634.4.peg.134"/>
<keyword evidence="2 9" id="KW-0820">tRNA-binding</keyword>
<dbReference type="SUPFAM" id="SSF52540">
    <property type="entry name" value="P-loop containing nucleoside triphosphate hydrolases"/>
    <property type="match status" value="1"/>
</dbReference>
<protein>
    <recommendedName>
        <fullName evidence="9">tRNA(Met) cytidine acetyltransferase TmcA</fullName>
        <ecNumber evidence="9">2.3.1.193</ecNumber>
    </recommendedName>
</protein>
<evidence type="ECO:0000256" key="8">
    <source>
        <dbReference type="ARBA" id="ARBA00023315"/>
    </source>
</evidence>
<keyword evidence="3 9" id="KW-0808">Transferase</keyword>
<evidence type="ECO:0000313" key="12">
    <source>
        <dbReference type="Proteomes" id="UP000064201"/>
    </source>
</evidence>
<dbReference type="Gene3D" id="3.40.630.30">
    <property type="match status" value="1"/>
</dbReference>
<organism evidence="11 12">
    <name type="scientific">Thioalkalivibrio versutus</name>
    <dbReference type="NCBI Taxonomy" id="106634"/>
    <lineage>
        <taxon>Bacteria</taxon>
        <taxon>Pseudomonadati</taxon>
        <taxon>Pseudomonadota</taxon>
        <taxon>Gammaproteobacteria</taxon>
        <taxon>Chromatiales</taxon>
        <taxon>Ectothiorhodospiraceae</taxon>
        <taxon>Thioalkalivibrio</taxon>
    </lineage>
</organism>
<dbReference type="InterPro" id="IPR024914">
    <property type="entry name" value="tRNA_acetyltr_TmcA"/>
</dbReference>
<comment type="similarity">
    <text evidence="9">Belongs to the TmcA family.</text>
</comment>
<dbReference type="Gene3D" id="3.40.50.300">
    <property type="entry name" value="P-loop containing nucleotide triphosphate hydrolases"/>
    <property type="match status" value="1"/>
</dbReference>
<evidence type="ECO:0000313" key="11">
    <source>
        <dbReference type="EMBL" id="AKJ93964.1"/>
    </source>
</evidence>
<proteinExistence type="inferred from homology"/>
<sequence length="648" mass="69705">MQARTLYRLTTDAAACQVAANWLRAAAVEGPVLWVGRSPPDGVPHVAPAQAGHWLGHEVQALVFEAGQPLAVDALVTVAGLLLGGGTLVILDGTGGDGAFARRWQAALAEPWVRTVEPPSADRRPGIMPRAAGPFAWTPDQAVALGHLAGLAPGECVALTAPRGRGKSTLLGEFLGTALQRGESTITLTAPGPRAVDALLARARHWTPAPERYYRAPDVLLEQAEPLDTLIIDEAASMPVERLLQLARLARRLVLATTTGGFEGSGQGFRLRVLPALEGAGFRVRLQTLDTPVRWAPGDPLEDWLNRLFLLEAASRPPVSQAVRLRWSTGAALADTPQTLEAVMGLLADAHYRTRPSDLARWLDDAGVHLLLLEGAADGALFGVVLIQEEGGLERALAEAVWSGERRPQGHFLPCTVAARGDFDLAGEGAWRIQRIAVHPHWQGLGLGGRLLRAVEDRAGAKGVALIGASFGLQPVLLHLWQRAGYGLVRVGIQPDAASGQVSGVVLRATAPRLQPRLQQALAAFRRDWPVWHPRFLPDTTAAMVSEVLGDQDAEGDCCLSLVDPVADLKEVRAFSQRARPLEWALPALLRQLAVAPPDEPEGQLLEASLAQPIDWDRLARELEVSGRRGVTRRLRRAARNWLEARSL</sequence>
<dbReference type="InterPro" id="IPR013562">
    <property type="entry name" value="TmcA/NAT10_N"/>
</dbReference>
<comment type="subcellular location">
    <subcellularLocation>
        <location evidence="9">Cytoplasm</location>
    </subcellularLocation>
</comment>